<keyword evidence="3" id="KW-1185">Reference proteome</keyword>
<dbReference type="InterPro" id="IPR029052">
    <property type="entry name" value="Metallo-depent_PP-like"/>
</dbReference>
<dbReference type="EMBL" id="SJPH01000008">
    <property type="protein sequence ID" value="TWT41536.1"/>
    <property type="molecule type" value="Genomic_DNA"/>
</dbReference>
<dbReference type="InterPro" id="IPR050126">
    <property type="entry name" value="Ap4A_hydrolase"/>
</dbReference>
<proteinExistence type="predicted"/>
<name>A0A5C5VSB7_9BACT</name>
<sequence length="220" mass="24641">MHGCLEALEALLQAIAPQPDDLVVTLGDYIDRGPDSCGVVERLRLLASQCQLVPLLGNHEEMMLSTLDGRAPRGWWLSHGGEATQKSYDRQAEGPRLLQEHREWLATCREYHETDSWFFTHANYVASEPLISQPAEALRWQSLAEHFPGRHMSGKRAVVGHTAQRSGEVLWTQQLVCIDTHCYAGGWLTGLEVTSGRLWQVSRGGRLRERQAAVPPPGER</sequence>
<evidence type="ECO:0000259" key="1">
    <source>
        <dbReference type="Pfam" id="PF00149"/>
    </source>
</evidence>
<protein>
    <submittedName>
        <fullName evidence="2">Serine/threonine-protein phosphatase 1</fullName>
        <ecNumber evidence="2">3.1.3.16</ecNumber>
    </submittedName>
</protein>
<dbReference type="GO" id="GO:0110154">
    <property type="term" value="P:RNA decapping"/>
    <property type="evidence" value="ECO:0007669"/>
    <property type="project" value="TreeGrafter"/>
</dbReference>
<dbReference type="PANTHER" id="PTHR42850">
    <property type="entry name" value="METALLOPHOSPHOESTERASE"/>
    <property type="match status" value="1"/>
</dbReference>
<dbReference type="SUPFAM" id="SSF56300">
    <property type="entry name" value="Metallo-dependent phosphatases"/>
    <property type="match status" value="1"/>
</dbReference>
<evidence type="ECO:0000313" key="2">
    <source>
        <dbReference type="EMBL" id="TWT41536.1"/>
    </source>
</evidence>
<comment type="caution">
    <text evidence="2">The sequence shown here is derived from an EMBL/GenBank/DDBJ whole genome shotgun (WGS) entry which is preliminary data.</text>
</comment>
<evidence type="ECO:0000313" key="3">
    <source>
        <dbReference type="Proteomes" id="UP000318995"/>
    </source>
</evidence>
<dbReference type="OrthoDB" id="384253at2"/>
<keyword evidence="2" id="KW-0378">Hydrolase</keyword>
<gene>
    <name evidence="2" type="primary">pphA</name>
    <name evidence="2" type="ORF">Pla111_29130</name>
</gene>
<reference evidence="2 3" key="1">
    <citation type="submission" date="2019-02" db="EMBL/GenBank/DDBJ databases">
        <title>Deep-cultivation of Planctomycetes and their phenomic and genomic characterization uncovers novel biology.</title>
        <authorList>
            <person name="Wiegand S."/>
            <person name="Jogler M."/>
            <person name="Boedeker C."/>
            <person name="Pinto D."/>
            <person name="Vollmers J."/>
            <person name="Rivas-Marin E."/>
            <person name="Kohn T."/>
            <person name="Peeters S.H."/>
            <person name="Heuer A."/>
            <person name="Rast P."/>
            <person name="Oberbeckmann S."/>
            <person name="Bunk B."/>
            <person name="Jeske O."/>
            <person name="Meyerdierks A."/>
            <person name="Storesund J.E."/>
            <person name="Kallscheuer N."/>
            <person name="Luecker S."/>
            <person name="Lage O.M."/>
            <person name="Pohl T."/>
            <person name="Merkel B.J."/>
            <person name="Hornburger P."/>
            <person name="Mueller R.-W."/>
            <person name="Bruemmer F."/>
            <person name="Labrenz M."/>
            <person name="Spormann A.M."/>
            <person name="Op Den Camp H."/>
            <person name="Overmann J."/>
            <person name="Amann R."/>
            <person name="Jetten M.S.M."/>
            <person name="Mascher T."/>
            <person name="Medema M.H."/>
            <person name="Devos D.P."/>
            <person name="Kaster A.-K."/>
            <person name="Ovreas L."/>
            <person name="Rohde M."/>
            <person name="Galperin M.Y."/>
            <person name="Jogler C."/>
        </authorList>
    </citation>
    <scope>NUCLEOTIDE SEQUENCE [LARGE SCALE GENOMIC DNA]</scope>
    <source>
        <strain evidence="2 3">Pla111</strain>
    </source>
</reference>
<dbReference type="AlphaFoldDB" id="A0A5C5VSB7"/>
<dbReference type="GO" id="GO:0008803">
    <property type="term" value="F:bis(5'-nucleosyl)-tetraphosphatase (symmetrical) activity"/>
    <property type="evidence" value="ECO:0007669"/>
    <property type="project" value="TreeGrafter"/>
</dbReference>
<dbReference type="PANTHER" id="PTHR42850:SF4">
    <property type="entry name" value="ZINC-DEPENDENT ENDOPOLYPHOSPHATASE"/>
    <property type="match status" value="1"/>
</dbReference>
<dbReference type="GO" id="GO:0004722">
    <property type="term" value="F:protein serine/threonine phosphatase activity"/>
    <property type="evidence" value="ECO:0007669"/>
    <property type="project" value="UniProtKB-EC"/>
</dbReference>
<accession>A0A5C5VSB7</accession>
<dbReference type="Pfam" id="PF00149">
    <property type="entry name" value="Metallophos"/>
    <property type="match status" value="1"/>
</dbReference>
<dbReference type="Proteomes" id="UP000318995">
    <property type="component" value="Unassembled WGS sequence"/>
</dbReference>
<feature type="domain" description="Calcineurin-like phosphoesterase" evidence="1">
    <location>
        <begin position="1"/>
        <end position="109"/>
    </location>
</feature>
<dbReference type="CDD" id="cd00144">
    <property type="entry name" value="MPP_PPP_family"/>
    <property type="match status" value="1"/>
</dbReference>
<organism evidence="2 3">
    <name type="scientific">Botrimarina hoheduenensis</name>
    <dbReference type="NCBI Taxonomy" id="2528000"/>
    <lineage>
        <taxon>Bacteria</taxon>
        <taxon>Pseudomonadati</taxon>
        <taxon>Planctomycetota</taxon>
        <taxon>Planctomycetia</taxon>
        <taxon>Pirellulales</taxon>
        <taxon>Lacipirellulaceae</taxon>
        <taxon>Botrimarina</taxon>
    </lineage>
</organism>
<dbReference type="GO" id="GO:0005737">
    <property type="term" value="C:cytoplasm"/>
    <property type="evidence" value="ECO:0007669"/>
    <property type="project" value="TreeGrafter"/>
</dbReference>
<dbReference type="InterPro" id="IPR004843">
    <property type="entry name" value="Calcineurin-like_PHP"/>
</dbReference>
<dbReference type="Gene3D" id="3.60.21.10">
    <property type="match status" value="1"/>
</dbReference>
<dbReference type="EC" id="3.1.3.16" evidence="2"/>